<reference evidence="4" key="1">
    <citation type="journal article" date="2015" name="Nat. Genet.">
        <title>The genome and transcriptome of the zoonotic hookworm Ancylostoma ceylanicum identify infection-specific gene families.</title>
        <authorList>
            <person name="Schwarz E.M."/>
            <person name="Hu Y."/>
            <person name="Antoshechkin I."/>
            <person name="Miller M.M."/>
            <person name="Sternberg P.W."/>
            <person name="Aroian R.V."/>
        </authorList>
    </citation>
    <scope>NUCLEOTIDE SEQUENCE</scope>
    <source>
        <strain evidence="4">HY135</strain>
    </source>
</reference>
<gene>
    <name evidence="3" type="primary">Acey_s0534.g3060</name>
    <name evidence="3" type="ORF">Y032_0534g3060</name>
</gene>
<proteinExistence type="predicted"/>
<comment type="caution">
    <text evidence="3">The sequence shown here is derived from an EMBL/GenBank/DDBJ whole genome shotgun (WGS) entry which is preliminary data.</text>
</comment>
<keyword evidence="2" id="KW-0812">Transmembrane</keyword>
<keyword evidence="4" id="KW-1185">Reference proteome</keyword>
<evidence type="ECO:0000313" key="3">
    <source>
        <dbReference type="EMBL" id="EYC42343.1"/>
    </source>
</evidence>
<evidence type="ECO:0000256" key="1">
    <source>
        <dbReference type="SAM" id="MobiDB-lite"/>
    </source>
</evidence>
<dbReference type="EMBL" id="JARK01000134">
    <property type="protein sequence ID" value="EYC42343.1"/>
    <property type="molecule type" value="Genomic_DNA"/>
</dbReference>
<feature type="transmembrane region" description="Helical" evidence="2">
    <location>
        <begin position="40"/>
        <end position="61"/>
    </location>
</feature>
<protein>
    <submittedName>
        <fullName evidence="3">Uncharacterized protein</fullName>
    </submittedName>
</protein>
<evidence type="ECO:0000313" key="4">
    <source>
        <dbReference type="Proteomes" id="UP000024635"/>
    </source>
</evidence>
<evidence type="ECO:0000256" key="2">
    <source>
        <dbReference type="SAM" id="Phobius"/>
    </source>
</evidence>
<dbReference type="Proteomes" id="UP000024635">
    <property type="component" value="Unassembled WGS sequence"/>
</dbReference>
<feature type="compositionally biased region" description="Basic and acidic residues" evidence="1">
    <location>
        <begin position="1"/>
        <end position="12"/>
    </location>
</feature>
<organism evidence="3 4">
    <name type="scientific">Ancylostoma ceylanicum</name>
    <dbReference type="NCBI Taxonomy" id="53326"/>
    <lineage>
        <taxon>Eukaryota</taxon>
        <taxon>Metazoa</taxon>
        <taxon>Ecdysozoa</taxon>
        <taxon>Nematoda</taxon>
        <taxon>Chromadorea</taxon>
        <taxon>Rhabditida</taxon>
        <taxon>Rhabditina</taxon>
        <taxon>Rhabditomorpha</taxon>
        <taxon>Strongyloidea</taxon>
        <taxon>Ancylostomatidae</taxon>
        <taxon>Ancylostomatinae</taxon>
        <taxon>Ancylostoma</taxon>
    </lineage>
</organism>
<keyword evidence="2" id="KW-1133">Transmembrane helix</keyword>
<name>A0A016WTH3_9BILA</name>
<dbReference type="AlphaFoldDB" id="A0A016WTH3"/>
<feature type="region of interest" description="Disordered" evidence="1">
    <location>
        <begin position="1"/>
        <end position="24"/>
    </location>
</feature>
<sequence length="67" mass="7593">MRRVHQRDEGSLARESGWSSIGPTQPDLCFLKVAPALDCAHFHMIVFLLPTLVLILIYVSIDKHHVL</sequence>
<accession>A0A016WTH3</accession>
<keyword evidence="2" id="KW-0472">Membrane</keyword>